<keyword evidence="9" id="KW-1185">Reference proteome</keyword>
<evidence type="ECO:0000256" key="1">
    <source>
        <dbReference type="ARBA" id="ARBA00022723"/>
    </source>
</evidence>
<feature type="domain" description="C2H2-type" evidence="7">
    <location>
        <begin position="514"/>
        <end position="541"/>
    </location>
</feature>
<dbReference type="EMBL" id="CAJPVJ010010355">
    <property type="protein sequence ID" value="CAG2173165.1"/>
    <property type="molecule type" value="Genomic_DNA"/>
</dbReference>
<evidence type="ECO:0000256" key="4">
    <source>
        <dbReference type="ARBA" id="ARBA00022833"/>
    </source>
</evidence>
<dbReference type="Gene3D" id="3.30.160.60">
    <property type="entry name" value="Classic Zinc Finger"/>
    <property type="match status" value="6"/>
</dbReference>
<gene>
    <name evidence="8" type="ORF">ONB1V03_LOCUS12618</name>
</gene>
<feature type="region of interest" description="Disordered" evidence="6">
    <location>
        <begin position="245"/>
        <end position="299"/>
    </location>
</feature>
<evidence type="ECO:0000313" key="9">
    <source>
        <dbReference type="Proteomes" id="UP000728032"/>
    </source>
</evidence>
<feature type="domain" description="C2H2-type" evidence="7">
    <location>
        <begin position="457"/>
        <end position="484"/>
    </location>
</feature>
<feature type="domain" description="C2H2-type" evidence="7">
    <location>
        <begin position="572"/>
        <end position="601"/>
    </location>
</feature>
<evidence type="ECO:0000313" key="8">
    <source>
        <dbReference type="EMBL" id="CAD7655978.1"/>
    </source>
</evidence>
<name>A0A7R9M987_9ACAR</name>
<evidence type="ECO:0000256" key="5">
    <source>
        <dbReference type="PROSITE-ProRule" id="PRU00042"/>
    </source>
</evidence>
<evidence type="ECO:0000256" key="6">
    <source>
        <dbReference type="SAM" id="MobiDB-lite"/>
    </source>
</evidence>
<dbReference type="OrthoDB" id="6077919at2759"/>
<feature type="domain" description="C2H2-type" evidence="7">
    <location>
        <begin position="227"/>
        <end position="255"/>
    </location>
</feature>
<reference evidence="8" key="1">
    <citation type="submission" date="2020-11" db="EMBL/GenBank/DDBJ databases">
        <authorList>
            <person name="Tran Van P."/>
        </authorList>
    </citation>
    <scope>NUCLEOTIDE SEQUENCE</scope>
</reference>
<dbReference type="FunFam" id="3.30.160.60:FF:000446">
    <property type="entry name" value="Zinc finger protein"/>
    <property type="match status" value="1"/>
</dbReference>
<feature type="domain" description="C2H2-type" evidence="7">
    <location>
        <begin position="542"/>
        <end position="572"/>
    </location>
</feature>
<organism evidence="8">
    <name type="scientific">Oppiella nova</name>
    <dbReference type="NCBI Taxonomy" id="334625"/>
    <lineage>
        <taxon>Eukaryota</taxon>
        <taxon>Metazoa</taxon>
        <taxon>Ecdysozoa</taxon>
        <taxon>Arthropoda</taxon>
        <taxon>Chelicerata</taxon>
        <taxon>Arachnida</taxon>
        <taxon>Acari</taxon>
        <taxon>Acariformes</taxon>
        <taxon>Sarcoptiformes</taxon>
        <taxon>Oribatida</taxon>
        <taxon>Brachypylina</taxon>
        <taxon>Oppioidea</taxon>
        <taxon>Oppiidae</taxon>
        <taxon>Oppiella</taxon>
    </lineage>
</organism>
<feature type="domain" description="C2H2-type" evidence="7">
    <location>
        <begin position="602"/>
        <end position="631"/>
    </location>
</feature>
<accession>A0A7R9M987</accession>
<evidence type="ECO:0000259" key="7">
    <source>
        <dbReference type="PROSITE" id="PS50157"/>
    </source>
</evidence>
<dbReference type="PROSITE" id="PS50157">
    <property type="entry name" value="ZINC_FINGER_C2H2_2"/>
    <property type="match status" value="9"/>
</dbReference>
<evidence type="ECO:0000256" key="2">
    <source>
        <dbReference type="ARBA" id="ARBA00022737"/>
    </source>
</evidence>
<dbReference type="InterPro" id="IPR013087">
    <property type="entry name" value="Znf_C2H2_type"/>
</dbReference>
<keyword evidence="2" id="KW-0677">Repeat</keyword>
<dbReference type="Pfam" id="PF00096">
    <property type="entry name" value="zf-C2H2"/>
    <property type="match status" value="2"/>
</dbReference>
<feature type="compositionally biased region" description="Basic and acidic residues" evidence="6">
    <location>
        <begin position="122"/>
        <end position="136"/>
    </location>
</feature>
<evidence type="ECO:0000256" key="3">
    <source>
        <dbReference type="ARBA" id="ARBA00022771"/>
    </source>
</evidence>
<keyword evidence="4" id="KW-0862">Zinc</keyword>
<dbReference type="Proteomes" id="UP000728032">
    <property type="component" value="Unassembled WGS sequence"/>
</dbReference>
<feature type="compositionally biased region" description="Acidic residues" evidence="6">
    <location>
        <begin position="137"/>
        <end position="148"/>
    </location>
</feature>
<feature type="compositionally biased region" description="Polar residues" evidence="6">
    <location>
        <begin position="326"/>
        <end position="344"/>
    </location>
</feature>
<dbReference type="PANTHER" id="PTHR24379">
    <property type="entry name" value="KRAB AND ZINC FINGER DOMAIN-CONTAINING"/>
    <property type="match status" value="1"/>
</dbReference>
<dbReference type="GO" id="GO:0005634">
    <property type="term" value="C:nucleus"/>
    <property type="evidence" value="ECO:0007669"/>
    <property type="project" value="UniProtKB-ARBA"/>
</dbReference>
<proteinExistence type="predicted"/>
<dbReference type="SMART" id="SM00355">
    <property type="entry name" value="ZnF_C2H2"/>
    <property type="match status" value="10"/>
</dbReference>
<feature type="domain" description="C2H2-type" evidence="7">
    <location>
        <begin position="198"/>
        <end position="226"/>
    </location>
</feature>
<dbReference type="AlphaFoldDB" id="A0A7R9M987"/>
<feature type="domain" description="C2H2-type" evidence="7">
    <location>
        <begin position="485"/>
        <end position="513"/>
    </location>
</feature>
<feature type="region of interest" description="Disordered" evidence="6">
    <location>
        <begin position="318"/>
        <end position="356"/>
    </location>
</feature>
<dbReference type="EMBL" id="OC925180">
    <property type="protein sequence ID" value="CAD7655978.1"/>
    <property type="molecule type" value="Genomic_DNA"/>
</dbReference>
<dbReference type="PANTHER" id="PTHR24379:SF127">
    <property type="entry name" value="BLOODY FINGERS-RELATED"/>
    <property type="match status" value="1"/>
</dbReference>
<keyword evidence="1" id="KW-0479">Metal-binding</keyword>
<dbReference type="GO" id="GO:0008270">
    <property type="term" value="F:zinc ion binding"/>
    <property type="evidence" value="ECO:0007669"/>
    <property type="project" value="UniProtKB-KW"/>
</dbReference>
<feature type="compositionally biased region" description="Basic residues" evidence="6">
    <location>
        <begin position="256"/>
        <end position="266"/>
    </location>
</feature>
<keyword evidence="3 5" id="KW-0863">Zinc-finger</keyword>
<dbReference type="SUPFAM" id="SSF57667">
    <property type="entry name" value="beta-beta-alpha zinc fingers"/>
    <property type="match status" value="5"/>
</dbReference>
<protein>
    <recommendedName>
        <fullName evidence="7">C2H2-type domain-containing protein</fullName>
    </recommendedName>
</protein>
<dbReference type="PROSITE" id="PS00028">
    <property type="entry name" value="ZINC_FINGER_C2H2_1"/>
    <property type="match status" value="7"/>
</dbReference>
<feature type="domain" description="C2H2-type" evidence="7">
    <location>
        <begin position="162"/>
        <end position="190"/>
    </location>
</feature>
<dbReference type="InterPro" id="IPR036236">
    <property type="entry name" value="Znf_C2H2_sf"/>
</dbReference>
<feature type="region of interest" description="Disordered" evidence="6">
    <location>
        <begin position="110"/>
        <end position="159"/>
    </location>
</feature>
<sequence length="631" mass="72542">MSGVVVSDRDNDLAVDDLRQEIQKLRQELGFERQLIHILENIRSTSKVLINACRCNQTGHFARLQNYHKFNTVYDGLKSSPDGSALRLHQSLNSGVLDPLLNQSNAIDTDISATNDNNDNTNHTDDDNHHNLNSEDRENEENVDEEVSESPNSPPQSTCTPYTCYACDQDFDTQSELDVHTESVHLNGDESFVDDTTYQCDKCYQLFDTEDQLVRHWRLKHRQKRLFDCDQCPYKTLAEKYLLRHKQNNHTTGSPRRVRPMRRAVTLRKGSPLRSPLRKGSPLRIPLRKGSPLRSPRISPRVISNAALLENNLLQSTPKKAKKSINDLSPSKRSFSDESSTNGSPKRRSQRSTARLTIEKNFRLITELMQFTDNTNANTTPNPNSKAVKTLKSFSAPMTVHLPPMTPSAKRIASNTSLGIGMSDGKRDYRCTHCRCLFPTELKLLNHLSYKHGMLSFVCHMCGYKTSKKFYLERHMSIHTDAKPFQCDECDKFFKTRGILLTHKRQTHSPLKRFSCDLCDYKTSNKNSLTTHRSRHSTQKPFRCDVDDCGKYFKTSICLYQHKNVVHSSDRFECIYPECSRVYHCKKALQQHIAIHEVVVPYKCGINGCVKNFKEKRSLKRHQQSIHKHEI</sequence>